<dbReference type="Gene3D" id="3.40.50.720">
    <property type="entry name" value="NAD(P)-binding Rossmann-like Domain"/>
    <property type="match status" value="2"/>
</dbReference>
<keyword evidence="6" id="KW-1185">Reference proteome</keyword>
<evidence type="ECO:0000256" key="3">
    <source>
        <dbReference type="PIRNR" id="PIRNR000124"/>
    </source>
</evidence>
<dbReference type="PIRSF" id="PIRSF500136">
    <property type="entry name" value="UDP_ManNAc_DH"/>
    <property type="match status" value="1"/>
</dbReference>
<keyword evidence="1" id="KW-0560">Oxidoreductase</keyword>
<dbReference type="PIRSF" id="PIRSF000124">
    <property type="entry name" value="UDPglc_GDPman_dh"/>
    <property type="match status" value="1"/>
</dbReference>
<gene>
    <name evidence="5" type="ORF">RM540_02190</name>
</gene>
<proteinExistence type="inferred from homology"/>
<dbReference type="InterPro" id="IPR014027">
    <property type="entry name" value="UDP-Glc/GDP-Man_DH_C"/>
</dbReference>
<evidence type="ECO:0000256" key="1">
    <source>
        <dbReference type="ARBA" id="ARBA00023002"/>
    </source>
</evidence>
<accession>A0ABU3BMT0</accession>
<dbReference type="PANTHER" id="PTHR43491:SF1">
    <property type="entry name" value="UDP-N-ACETYL-D-MANNOSAMINE DEHYDROGENASE"/>
    <property type="match status" value="1"/>
</dbReference>
<dbReference type="RefSeq" id="WP_311661727.1">
    <property type="nucleotide sequence ID" value="NZ_JAVRHT010000002.1"/>
</dbReference>
<dbReference type="InterPro" id="IPR036291">
    <property type="entry name" value="NAD(P)-bd_dom_sf"/>
</dbReference>
<dbReference type="InterPro" id="IPR014026">
    <property type="entry name" value="UDP-Glc/GDP-Man_DH_dimer"/>
</dbReference>
<dbReference type="Pfam" id="PF03721">
    <property type="entry name" value="UDPG_MGDP_dh_N"/>
    <property type="match status" value="1"/>
</dbReference>
<sequence>MSESPLQQFLSRVEDRTAVVGIVGLGYVGLPLAVEVARAGYRVVGLDVDPEVAAAINAGESHIQDVPSETLAPYAESGQIEATTDPARLADCDAVSLCVPTPLNKIKDPDLSYVLSSTRTVADHLRAGQLVVLESTTYPGTTDEVLRPLLEESGLVVGRDVFLCYSPERVDPGNETWQTKNTPKVIGGVTDACAEAGVALYETIFDALVPTENARAAELVKVYENTFRMINIALANELAQACDRLGLNVWDVIEAAATKPFGFMKFTPGPGLGGHCIPLDPHYLSWKMRSLAYKTRMIDVASEINAEMPSFVVRKVADALNDVAKPIRGSRVLVLGVAYKRDIDDLRESPALEILRLLQENGANVGYHDPFCPVIADDGHTTLTGLPLHSVDLTEEALSSADAVVIVTDHTTVDYAAVRQHAPLIVDTRGVLRGVEGPGRVVGISGDGVFADSVPSLA</sequence>
<evidence type="ECO:0000313" key="5">
    <source>
        <dbReference type="EMBL" id="MDT0630545.1"/>
    </source>
</evidence>
<organism evidence="5 6">
    <name type="scientific">Rubrivirga litoralis</name>
    <dbReference type="NCBI Taxonomy" id="3075598"/>
    <lineage>
        <taxon>Bacteria</taxon>
        <taxon>Pseudomonadati</taxon>
        <taxon>Rhodothermota</taxon>
        <taxon>Rhodothermia</taxon>
        <taxon>Rhodothermales</taxon>
        <taxon>Rubricoccaceae</taxon>
        <taxon>Rubrivirga</taxon>
    </lineage>
</organism>
<keyword evidence="2" id="KW-0520">NAD</keyword>
<dbReference type="Proteomes" id="UP001267426">
    <property type="component" value="Unassembled WGS sequence"/>
</dbReference>
<comment type="caution">
    <text evidence="5">The sequence shown here is derived from an EMBL/GenBank/DDBJ whole genome shotgun (WGS) entry which is preliminary data.</text>
</comment>
<protein>
    <submittedName>
        <fullName evidence="5">Nucleotide sugar dehydrogenase</fullName>
    </submittedName>
</protein>
<dbReference type="Pfam" id="PF00984">
    <property type="entry name" value="UDPG_MGDP_dh"/>
    <property type="match status" value="1"/>
</dbReference>
<dbReference type="SUPFAM" id="SSF51735">
    <property type="entry name" value="NAD(P)-binding Rossmann-fold domains"/>
    <property type="match status" value="1"/>
</dbReference>
<dbReference type="SMART" id="SM00984">
    <property type="entry name" value="UDPG_MGDP_dh_C"/>
    <property type="match status" value="1"/>
</dbReference>
<dbReference type="SUPFAM" id="SSF52413">
    <property type="entry name" value="UDP-glucose/GDP-mannose dehydrogenase C-terminal domain"/>
    <property type="match status" value="1"/>
</dbReference>
<reference evidence="5 6" key="1">
    <citation type="submission" date="2023-09" db="EMBL/GenBank/DDBJ databases">
        <authorList>
            <person name="Rey-Velasco X."/>
        </authorList>
    </citation>
    <scope>NUCLEOTIDE SEQUENCE [LARGE SCALE GENOMIC DNA]</scope>
    <source>
        <strain evidence="5 6">F394</strain>
    </source>
</reference>
<evidence type="ECO:0000313" key="6">
    <source>
        <dbReference type="Proteomes" id="UP001267426"/>
    </source>
</evidence>
<comment type="similarity">
    <text evidence="3">Belongs to the UDP-glucose/GDP-mannose dehydrogenase family.</text>
</comment>
<feature type="domain" description="UDP-glucose/GDP-mannose dehydrogenase C-terminal" evidence="4">
    <location>
        <begin position="333"/>
        <end position="434"/>
    </location>
</feature>
<dbReference type="EMBL" id="JAVRHT010000002">
    <property type="protein sequence ID" value="MDT0630545.1"/>
    <property type="molecule type" value="Genomic_DNA"/>
</dbReference>
<dbReference type="InterPro" id="IPR028359">
    <property type="entry name" value="UDP_ManNAc/GlcNAc_DH"/>
</dbReference>
<evidence type="ECO:0000259" key="4">
    <source>
        <dbReference type="SMART" id="SM00984"/>
    </source>
</evidence>
<dbReference type="PANTHER" id="PTHR43491">
    <property type="entry name" value="UDP-N-ACETYL-D-MANNOSAMINE DEHYDROGENASE"/>
    <property type="match status" value="1"/>
</dbReference>
<dbReference type="InterPro" id="IPR036220">
    <property type="entry name" value="UDP-Glc/GDP-Man_DH_C_sf"/>
</dbReference>
<name>A0ABU3BMT0_9BACT</name>
<dbReference type="InterPro" id="IPR001732">
    <property type="entry name" value="UDP-Glc/GDP-Man_DH_N"/>
</dbReference>
<dbReference type="SUPFAM" id="SSF48179">
    <property type="entry name" value="6-phosphogluconate dehydrogenase C-terminal domain-like"/>
    <property type="match status" value="1"/>
</dbReference>
<dbReference type="NCBIfam" id="TIGR03026">
    <property type="entry name" value="NDP-sugDHase"/>
    <property type="match status" value="1"/>
</dbReference>
<evidence type="ECO:0000256" key="2">
    <source>
        <dbReference type="ARBA" id="ARBA00023027"/>
    </source>
</evidence>
<dbReference type="InterPro" id="IPR017476">
    <property type="entry name" value="UDP-Glc/GDP-Man"/>
</dbReference>
<dbReference type="InterPro" id="IPR008927">
    <property type="entry name" value="6-PGluconate_DH-like_C_sf"/>
</dbReference>
<dbReference type="Pfam" id="PF03720">
    <property type="entry name" value="UDPG_MGDP_dh_C"/>
    <property type="match status" value="1"/>
</dbReference>